<dbReference type="GO" id="GO:0019432">
    <property type="term" value="P:triglyceride biosynthetic process"/>
    <property type="evidence" value="ECO:0007669"/>
    <property type="project" value="TreeGrafter"/>
</dbReference>
<evidence type="ECO:0000313" key="3">
    <source>
        <dbReference type="Proteomes" id="UP000796761"/>
    </source>
</evidence>
<dbReference type="PANTHER" id="PTHR12563">
    <property type="entry name" value="GLYCEROL-3-PHOSPHATE ACYLTRANSFERASE"/>
    <property type="match status" value="1"/>
</dbReference>
<dbReference type="GO" id="GO:0031966">
    <property type="term" value="C:mitochondrial membrane"/>
    <property type="evidence" value="ECO:0007669"/>
    <property type="project" value="TreeGrafter"/>
</dbReference>
<dbReference type="AlphaFoldDB" id="A0A8K1GCR4"/>
<dbReference type="EMBL" id="SWJQ01000340">
    <property type="protein sequence ID" value="TRZ16017.1"/>
    <property type="molecule type" value="Genomic_DNA"/>
</dbReference>
<dbReference type="PROSITE" id="PS51335">
    <property type="entry name" value="ELMO"/>
    <property type="match status" value="1"/>
</dbReference>
<proteinExistence type="predicted"/>
<dbReference type="GO" id="GO:0004366">
    <property type="term" value="F:glycerol-3-phosphate O-acyltransferase activity"/>
    <property type="evidence" value="ECO:0007669"/>
    <property type="project" value="TreeGrafter"/>
</dbReference>
<dbReference type="OrthoDB" id="5962536at2759"/>
<dbReference type="InterPro" id="IPR006816">
    <property type="entry name" value="ELMO_dom"/>
</dbReference>
<protein>
    <recommendedName>
        <fullName evidence="1">ELMO domain-containing protein</fullName>
    </recommendedName>
</protein>
<keyword evidence="3" id="KW-1185">Reference proteome</keyword>
<dbReference type="GO" id="GO:0008654">
    <property type="term" value="P:phospholipid biosynthetic process"/>
    <property type="evidence" value="ECO:0007669"/>
    <property type="project" value="TreeGrafter"/>
</dbReference>
<sequence length="1061" mass="117552">MSGVGGSERLEERQRIPALGQEDALQELVLRVDSGISEEQHQAREEWEALEEVQSGLGGTSGAPLPPISFTEALQHFQRTELSKSRVKVWAPGRRGILAALLRCLCGPPRLRPQLRGEQELALAMAQCALDDSEWVHMRILQTIYQQLTCSRLGCPRYGAHWEELGFQGADPGTDLRGTGMLGLMQILFFVLDSRMLPLAREIFHLSQHQTQNFPFCIMSVNITRIVIQALQEERLFRECNRRQQVIGVLNDLYAAAFLRLSCLWKRQHGTIADAGFFLKGFLPGPWSTSSPQFEGVLSAMTPPRIQTWISHSGPKLEVFIPFLGKYHRPVSGRCCQTCTPRSWDGFYPEDLAALGFRDVSRVRETDTRFRGWLVRRVCGFLAAWEWKIPAETPRELLMRICSSRRVQDAASSQDPRSRGNEGSQRCWKEEICRILGEIQAPLSPLLLRLCHWLLPKLLTRLFLSVQLHWGQLEMVLRAARTPKVPLVFLCSHQSQVDGPLLSFVLLSQGIGLPRVTVGTWPSPCLRSLLQRLGGIFLPSGMAQTLSDRDEGLPGAVLDAYIQEVLQSHQPLILFLEEPLASLRLADPARCWLLRVLRALQDGAVPDVLVVPVRIAYDVAPGRVEQDGAPPQPLGIGTCLWAAFQVLCWHRGCAQVDFSQPFSLREFVDNNLVRPILTGDRPEQLLLPAILGRRPLDVGTVGTLSPNLGTEEEILVTALGLHALSDSSACSAITAVGITAALLLHRHQEVVLLPQLMWDFSALLEQLLLRGRAVGFSGQLRALVGHSLQQLQPLLALHPLRPPRTALGLPEASARARLGWLAGGVQHHLAGEAVGACAIRALLLEVLPILGPPSSLTKIVLSRDELLRKILELLQLLPLTLLGLQPCQPNDCHSLDILDKLILGGLLEEEEPESECGGCDVTPRHLWGCSLGSFTDDSDSDSEHGVPKQCYKLSEPQGFPGFLLFLCRLLSPILHTYGQAVQFLEQTPWPQPGRTPQSSPPLDSLQPARSLALSCLQSFKNMGVLEELQTPTGLLLQLSQPFQSASNREKLGAFIHQFTQL</sequence>
<dbReference type="PANTHER" id="PTHR12563:SF15">
    <property type="entry name" value="GLYCEROL-3-PHOSPHATE ACYLTRANSFERASE 2, MITOCHONDRIAL"/>
    <property type="match status" value="1"/>
</dbReference>
<dbReference type="Proteomes" id="UP000796761">
    <property type="component" value="Unassembled WGS sequence"/>
</dbReference>
<evidence type="ECO:0000259" key="1">
    <source>
        <dbReference type="PROSITE" id="PS51335"/>
    </source>
</evidence>
<reference evidence="2" key="1">
    <citation type="submission" date="2019-04" db="EMBL/GenBank/DDBJ databases">
        <title>Genome assembly of Zosterops borbonicus 15179.</title>
        <authorList>
            <person name="Leroy T."/>
            <person name="Anselmetti Y."/>
            <person name="Tilak M.-K."/>
            <person name="Nabholz B."/>
        </authorList>
    </citation>
    <scope>NUCLEOTIDE SEQUENCE</scope>
    <source>
        <strain evidence="2">HGM_15179</strain>
        <tissue evidence="2">Muscle</tissue>
    </source>
</reference>
<dbReference type="SMART" id="SM00563">
    <property type="entry name" value="PlsC"/>
    <property type="match status" value="1"/>
</dbReference>
<gene>
    <name evidence="2" type="ORF">HGM15179_011091</name>
</gene>
<dbReference type="GO" id="GO:0006631">
    <property type="term" value="P:fatty acid metabolic process"/>
    <property type="evidence" value="ECO:0007669"/>
    <property type="project" value="TreeGrafter"/>
</dbReference>
<dbReference type="Pfam" id="PF04727">
    <property type="entry name" value="ELMO_CED12"/>
    <property type="match status" value="1"/>
</dbReference>
<dbReference type="Pfam" id="PF19277">
    <property type="entry name" value="GPAT_C"/>
    <property type="match status" value="1"/>
</dbReference>
<dbReference type="InterPro" id="IPR045520">
    <property type="entry name" value="GPAT/DHAPAT_C"/>
</dbReference>
<feature type="domain" description="ELMO" evidence="1">
    <location>
        <begin position="136"/>
        <end position="290"/>
    </location>
</feature>
<dbReference type="GO" id="GO:0006072">
    <property type="term" value="P:glycerol-3-phosphate metabolic process"/>
    <property type="evidence" value="ECO:0007669"/>
    <property type="project" value="TreeGrafter"/>
</dbReference>
<name>A0A8K1GCR4_9PASS</name>
<organism evidence="2 3">
    <name type="scientific">Zosterops borbonicus</name>
    <dbReference type="NCBI Taxonomy" id="364589"/>
    <lineage>
        <taxon>Eukaryota</taxon>
        <taxon>Metazoa</taxon>
        <taxon>Chordata</taxon>
        <taxon>Craniata</taxon>
        <taxon>Vertebrata</taxon>
        <taxon>Euteleostomi</taxon>
        <taxon>Archelosauria</taxon>
        <taxon>Archosauria</taxon>
        <taxon>Dinosauria</taxon>
        <taxon>Saurischia</taxon>
        <taxon>Theropoda</taxon>
        <taxon>Coelurosauria</taxon>
        <taxon>Aves</taxon>
        <taxon>Neognathae</taxon>
        <taxon>Neoaves</taxon>
        <taxon>Telluraves</taxon>
        <taxon>Australaves</taxon>
        <taxon>Passeriformes</taxon>
        <taxon>Sylvioidea</taxon>
        <taxon>Zosteropidae</taxon>
        <taxon>Zosterops</taxon>
    </lineage>
</organism>
<evidence type="ECO:0000313" key="2">
    <source>
        <dbReference type="EMBL" id="TRZ16017.1"/>
    </source>
</evidence>
<dbReference type="InterPro" id="IPR002123">
    <property type="entry name" value="Plipid/glycerol_acylTrfase"/>
</dbReference>
<comment type="caution">
    <text evidence="2">The sequence shown here is derived from an EMBL/GenBank/DDBJ whole genome shotgun (WGS) entry which is preliminary data.</text>
</comment>
<dbReference type="GO" id="GO:0034587">
    <property type="term" value="P:piRNA processing"/>
    <property type="evidence" value="ECO:0007669"/>
    <property type="project" value="TreeGrafter"/>
</dbReference>
<accession>A0A8K1GCR4</accession>
<dbReference type="InterPro" id="IPR022284">
    <property type="entry name" value="GPAT/DHAPAT"/>
</dbReference>